<name>A0AAD6ZRD5_9AGAR</name>
<feature type="compositionally biased region" description="Acidic residues" evidence="1">
    <location>
        <begin position="28"/>
        <end position="43"/>
    </location>
</feature>
<feature type="compositionally biased region" description="Pro residues" evidence="1">
    <location>
        <begin position="88"/>
        <end position="99"/>
    </location>
</feature>
<keyword evidence="3" id="KW-1185">Reference proteome</keyword>
<comment type="caution">
    <text evidence="2">The sequence shown here is derived from an EMBL/GenBank/DDBJ whole genome shotgun (WGS) entry which is preliminary data.</text>
</comment>
<dbReference type="Proteomes" id="UP001218218">
    <property type="component" value="Unassembled WGS sequence"/>
</dbReference>
<gene>
    <name evidence="2" type="ORF">DFH08DRAFT_965061</name>
</gene>
<evidence type="ECO:0000313" key="3">
    <source>
        <dbReference type="Proteomes" id="UP001218218"/>
    </source>
</evidence>
<protein>
    <submittedName>
        <fullName evidence="2">Uncharacterized protein</fullName>
    </submittedName>
</protein>
<proteinExistence type="predicted"/>
<dbReference type="EMBL" id="JARIHO010000031">
    <property type="protein sequence ID" value="KAJ7336160.1"/>
    <property type="molecule type" value="Genomic_DNA"/>
</dbReference>
<dbReference type="AlphaFoldDB" id="A0AAD6ZRD5"/>
<accession>A0AAD6ZRD5</accession>
<feature type="region of interest" description="Disordered" evidence="1">
    <location>
        <begin position="19"/>
        <end position="111"/>
    </location>
</feature>
<organism evidence="2 3">
    <name type="scientific">Mycena albidolilacea</name>
    <dbReference type="NCBI Taxonomy" id="1033008"/>
    <lineage>
        <taxon>Eukaryota</taxon>
        <taxon>Fungi</taxon>
        <taxon>Dikarya</taxon>
        <taxon>Basidiomycota</taxon>
        <taxon>Agaricomycotina</taxon>
        <taxon>Agaricomycetes</taxon>
        <taxon>Agaricomycetidae</taxon>
        <taxon>Agaricales</taxon>
        <taxon>Marasmiineae</taxon>
        <taxon>Mycenaceae</taxon>
        <taxon>Mycena</taxon>
    </lineage>
</organism>
<feature type="compositionally biased region" description="Pro residues" evidence="1">
    <location>
        <begin position="49"/>
        <end position="59"/>
    </location>
</feature>
<evidence type="ECO:0000256" key="1">
    <source>
        <dbReference type="SAM" id="MobiDB-lite"/>
    </source>
</evidence>
<reference evidence="2" key="1">
    <citation type="submission" date="2023-03" db="EMBL/GenBank/DDBJ databases">
        <title>Massive genome expansion in bonnet fungi (Mycena s.s.) driven by repeated elements and novel gene families across ecological guilds.</title>
        <authorList>
            <consortium name="Lawrence Berkeley National Laboratory"/>
            <person name="Harder C.B."/>
            <person name="Miyauchi S."/>
            <person name="Viragh M."/>
            <person name="Kuo A."/>
            <person name="Thoen E."/>
            <person name="Andreopoulos B."/>
            <person name="Lu D."/>
            <person name="Skrede I."/>
            <person name="Drula E."/>
            <person name="Henrissat B."/>
            <person name="Morin E."/>
            <person name="Kohler A."/>
            <person name="Barry K."/>
            <person name="LaButti K."/>
            <person name="Morin E."/>
            <person name="Salamov A."/>
            <person name="Lipzen A."/>
            <person name="Mereny Z."/>
            <person name="Hegedus B."/>
            <person name="Baldrian P."/>
            <person name="Stursova M."/>
            <person name="Weitz H."/>
            <person name="Taylor A."/>
            <person name="Grigoriev I.V."/>
            <person name="Nagy L.G."/>
            <person name="Martin F."/>
            <person name="Kauserud H."/>
        </authorList>
    </citation>
    <scope>NUCLEOTIDE SEQUENCE</scope>
    <source>
        <strain evidence="2">CBHHK002</strain>
    </source>
</reference>
<evidence type="ECO:0000313" key="2">
    <source>
        <dbReference type="EMBL" id="KAJ7336160.1"/>
    </source>
</evidence>
<sequence>MDDEPIVLDNFRVCDMMSRCAAGPQGDSDSESEAEDDTDDDSDSGSSQVPPPPRCPPTVAPTRPRESRTLPIIRVARERWEARLTSPAPTPTSAPPPVDPAKEKKKKLHRASRCLKREVLREVPGQPRGPKAITLRRTEESFPILVDAAFRSHPGVASTGWMGLRQPETDFEPEAREYSLEEVNKIPGMRVIDWQGAPSPLVDAEHYIFGVLGGQPRDSRWGPDVVEPAAKLMEEAAQNMYDQVFSGIYYGTRAHRKKKNAAA</sequence>